<feature type="region of interest" description="Disordered" evidence="1">
    <location>
        <begin position="846"/>
        <end position="911"/>
    </location>
</feature>
<feature type="region of interest" description="Disordered" evidence="1">
    <location>
        <begin position="782"/>
        <end position="817"/>
    </location>
</feature>
<dbReference type="OrthoDB" id="1715771at2759"/>
<dbReference type="STRING" id="667725.A0A0L0FIA4"/>
<feature type="compositionally biased region" description="Basic residues" evidence="1">
    <location>
        <begin position="981"/>
        <end position="990"/>
    </location>
</feature>
<dbReference type="Pfam" id="PF19633">
    <property type="entry name" value="SDG2_C"/>
    <property type="match status" value="1"/>
</dbReference>
<reference evidence="3 4" key="1">
    <citation type="submission" date="2011-02" db="EMBL/GenBank/DDBJ databases">
        <title>The Genome Sequence of Sphaeroforma arctica JP610.</title>
        <authorList>
            <consortium name="The Broad Institute Genome Sequencing Platform"/>
            <person name="Russ C."/>
            <person name="Cuomo C."/>
            <person name="Young S.K."/>
            <person name="Zeng Q."/>
            <person name="Gargeya S."/>
            <person name="Alvarado L."/>
            <person name="Berlin A."/>
            <person name="Chapman S.B."/>
            <person name="Chen Z."/>
            <person name="Freedman E."/>
            <person name="Gellesch M."/>
            <person name="Goldberg J."/>
            <person name="Griggs A."/>
            <person name="Gujja S."/>
            <person name="Heilman E."/>
            <person name="Heiman D."/>
            <person name="Howarth C."/>
            <person name="Mehta T."/>
            <person name="Neiman D."/>
            <person name="Pearson M."/>
            <person name="Roberts A."/>
            <person name="Saif S."/>
            <person name="Shea T."/>
            <person name="Shenoy N."/>
            <person name="Sisk P."/>
            <person name="Stolte C."/>
            <person name="Sykes S."/>
            <person name="White J."/>
            <person name="Yandava C."/>
            <person name="Burger G."/>
            <person name="Gray M.W."/>
            <person name="Holland P.W.H."/>
            <person name="King N."/>
            <person name="Lang F.B.F."/>
            <person name="Roger A.J."/>
            <person name="Ruiz-Trillo I."/>
            <person name="Haas B."/>
            <person name="Nusbaum C."/>
            <person name="Birren B."/>
        </authorList>
    </citation>
    <scope>NUCLEOTIDE SEQUENCE [LARGE SCALE GENOMIC DNA]</scope>
    <source>
        <strain evidence="3 4">JP610</strain>
    </source>
</reference>
<feature type="non-terminal residue" evidence="3">
    <location>
        <position position="1611"/>
    </location>
</feature>
<organism evidence="3 4">
    <name type="scientific">Sphaeroforma arctica JP610</name>
    <dbReference type="NCBI Taxonomy" id="667725"/>
    <lineage>
        <taxon>Eukaryota</taxon>
        <taxon>Ichthyosporea</taxon>
        <taxon>Ichthyophonida</taxon>
        <taxon>Sphaeroforma</taxon>
    </lineage>
</organism>
<dbReference type="eggNOG" id="KOG1080">
    <property type="taxonomic scope" value="Eukaryota"/>
</dbReference>
<feature type="region of interest" description="Disordered" evidence="1">
    <location>
        <begin position="518"/>
        <end position="594"/>
    </location>
</feature>
<dbReference type="SMART" id="SM00317">
    <property type="entry name" value="SET"/>
    <property type="match status" value="1"/>
</dbReference>
<gene>
    <name evidence="3" type="ORF">SARC_11016</name>
</gene>
<feature type="region of interest" description="Disordered" evidence="1">
    <location>
        <begin position="412"/>
        <end position="445"/>
    </location>
</feature>
<feature type="region of interest" description="Disordered" evidence="1">
    <location>
        <begin position="606"/>
        <end position="652"/>
    </location>
</feature>
<evidence type="ECO:0000313" key="4">
    <source>
        <dbReference type="Proteomes" id="UP000054560"/>
    </source>
</evidence>
<feature type="region of interest" description="Disordered" evidence="1">
    <location>
        <begin position="461"/>
        <end position="505"/>
    </location>
</feature>
<dbReference type="Gene3D" id="2.170.270.10">
    <property type="entry name" value="SET domain"/>
    <property type="match status" value="1"/>
</dbReference>
<proteinExistence type="predicted"/>
<dbReference type="PROSITE" id="PS50280">
    <property type="entry name" value="SET"/>
    <property type="match status" value="1"/>
</dbReference>
<dbReference type="EMBL" id="KQ243085">
    <property type="protein sequence ID" value="KNC76485.1"/>
    <property type="molecule type" value="Genomic_DNA"/>
</dbReference>
<dbReference type="InterPro" id="IPR001214">
    <property type="entry name" value="SET_dom"/>
</dbReference>
<feature type="region of interest" description="Disordered" evidence="1">
    <location>
        <begin position="958"/>
        <end position="992"/>
    </location>
</feature>
<feature type="non-terminal residue" evidence="3">
    <location>
        <position position="1"/>
    </location>
</feature>
<dbReference type="InterPro" id="IPR045606">
    <property type="entry name" value="ATXR3_C"/>
</dbReference>
<dbReference type="InterPro" id="IPR046341">
    <property type="entry name" value="SET_dom_sf"/>
</dbReference>
<feature type="compositionally biased region" description="Polar residues" evidence="1">
    <location>
        <begin position="527"/>
        <end position="541"/>
    </location>
</feature>
<keyword evidence="4" id="KW-1185">Reference proteome</keyword>
<evidence type="ECO:0000259" key="2">
    <source>
        <dbReference type="PROSITE" id="PS50280"/>
    </source>
</evidence>
<dbReference type="Pfam" id="PF00856">
    <property type="entry name" value="SET"/>
    <property type="match status" value="1"/>
</dbReference>
<evidence type="ECO:0000256" key="1">
    <source>
        <dbReference type="SAM" id="MobiDB-lite"/>
    </source>
</evidence>
<feature type="domain" description="SET" evidence="2">
    <location>
        <begin position="1288"/>
        <end position="1420"/>
    </location>
</feature>
<evidence type="ECO:0000313" key="3">
    <source>
        <dbReference type="EMBL" id="KNC76485.1"/>
    </source>
</evidence>
<feature type="compositionally biased region" description="Basic and acidic residues" evidence="1">
    <location>
        <begin position="483"/>
        <end position="498"/>
    </location>
</feature>
<dbReference type="PANTHER" id="PTHR46655:SF1">
    <property type="entry name" value="HISTONE-LYSINE N-METHYLTRANSFERASE ATXR3"/>
    <property type="match status" value="1"/>
</dbReference>
<name>A0A0L0FIA4_9EUKA</name>
<protein>
    <recommendedName>
        <fullName evidence="2">SET domain-containing protein</fullName>
    </recommendedName>
</protein>
<feature type="compositionally biased region" description="Polar residues" evidence="1">
    <location>
        <begin position="789"/>
        <end position="817"/>
    </location>
</feature>
<accession>A0A0L0FIA4</accession>
<dbReference type="Proteomes" id="UP000054560">
    <property type="component" value="Unassembled WGS sequence"/>
</dbReference>
<sequence length="1611" mass="173182">GITSPANTATTPTLGTNTETKVEMAALQIVNGNMNSNQDVKSDSNSQVIVSANANTGNDSASSEMTTDVVADAPIQSVFKMEGMLADTTLASTTAGKCTDTTPSDMAFTADVDSLDSTSSKMVKMDKDMTANVSAKGGMGTDSAALAVCKQEDIVRKVEGMDKDKAANVGTSADTSTDAAVSEIAEAAAVDLSRGIKIEEDVSIENGTDMTCALAGGAGFSPAVGTISPLCTPKLVKGTPNTTPIDTSAPTYISPHPHAHTPTFTHTASEAVDMLTQPLPSPEPPYVHTLLPPALSAVVGDSTRTILESVVVGDSVVPSLESQLPDPSLAHTLEPPVQIQTSSSYILHDKQKMLQTYGNETQLEGKALLEGDKVTSYNIIEYGTASAARSETLQNECIEVELELDVSEADSKNHGNEFETSTGACKAAQGESGSSQPESVEPLGNTRMPSAEELAALERSVVSQDGGTAAQAKTEAPEVDVQVSREEYLSSSEGREASLEASRASQTEMTALIAHPELSASPEDSKSLQGGSNVHSPQSDPTYARMRMDTTTTLPRGSATEPRKGRKRKRESVSMLKKLQTGLATHASKTEECKRSLQDLKAQLGEADSSKAVRGGSKTLHGGSKAPQVGSSALHGGSQPASPNRDGAVEELKKQIAKEETALKVNEHWVEYLTQEIAKLVADGGGINGSCKSKLVDSQALPIDGTRLQGQRRASPVRSKALQATCESHGILRAEISATADCKDNANKLRAVRWKRARNETLAEVSDDRGQLTSSASLLEVEDCRGESARNSQSTEAPAKTGQLTKSATRTESTESSVQLNAALTEAPDISEQLSRGVGGIHPKRSAVADQERGASGNNTLGRMRRKPSQIDCESKPGSTIVDGIDISAPRPKRQRASTTSPVVKQQKPPVNPTIQVTSKKLRTKLRLKDKTPKKVPGVETISKATTQLNRDGKRVCLGKEGISPTTTGRVLKAGSDVPKRKPGRPKNKTKAANDVKVELKDGLKIGTAAMGGVPAALPDGKAVEDNGWVSDVGVAEHLVTRSAGPSSGLVQSGVMTGVKPSVKTRIRTAGKMSPVSVSETAEKLTGDSDRMGKVEVKVENVDRSASPNTVYHANEVDAMEADPVVGMDVKKAVEKGVKNGIRKSLKRNAFKRGVNQDGKENGQTVVKKEVNRSVGSGIATSVGDTVVDGVRGLNVVVKAETASSKKPEPVPWYMNMPPEQELNPTVWDDEIGLFIDNILLRFGNNQDDRYCYDMAYVLKQIIASCDISSDARVIRFCFAVLKSIDTYGIEAFKIHPKGAGIVCNTEEGLRGNEFIVEFYGEVYSPWRWFEKQDIVKKMLRKGSLPEFYNMMLERHRDDAKGFDVLFVDPTNRGTYGSRLSHSCDPNCATHVMAVNGRFVLAVYTVRDIKYGEELCFDYNSVTESIDEYRKAVCLCGTSKCRQSFLYFANSATFQCILAKYHSTCDRTGAILMACSSPELTEDDRQRLSSHDFNASVLTGCPDWLQKWASLILKFIEYERMMMPHVLTADFKDDFGHPYTLESAGVEAAGVHGNREQNLAITLDKIKYILRQQPAEFADTMPLRPTSPQEISDYLWRGKESIVKRTYALCS</sequence>
<dbReference type="PANTHER" id="PTHR46655">
    <property type="entry name" value="HISTONE-LYSINE N-METHYLTRANSFERASE ATXR3"/>
    <property type="match status" value="1"/>
</dbReference>
<dbReference type="GeneID" id="25911520"/>
<dbReference type="RefSeq" id="XP_014150387.1">
    <property type="nucleotide sequence ID" value="XM_014294912.1"/>
</dbReference>
<dbReference type="SUPFAM" id="SSF82199">
    <property type="entry name" value="SET domain"/>
    <property type="match status" value="1"/>
</dbReference>